<dbReference type="GO" id="GO:0005833">
    <property type="term" value="C:hemoglobin complex"/>
    <property type="evidence" value="ECO:0007669"/>
    <property type="project" value="UniProtKB-UniRule"/>
</dbReference>
<evidence type="ECO:0000313" key="12">
    <source>
        <dbReference type="EMBL" id="KAK2186958.1"/>
    </source>
</evidence>
<accession>A0AAD9P2I6</accession>
<dbReference type="PIRSF" id="PIRSF036517">
    <property type="entry name" value="Ext_hemo"/>
    <property type="match status" value="1"/>
</dbReference>
<organism evidence="12 13">
    <name type="scientific">Ridgeia piscesae</name>
    <name type="common">Tubeworm</name>
    <dbReference type="NCBI Taxonomy" id="27915"/>
    <lineage>
        <taxon>Eukaryota</taxon>
        <taxon>Metazoa</taxon>
        <taxon>Spiralia</taxon>
        <taxon>Lophotrochozoa</taxon>
        <taxon>Annelida</taxon>
        <taxon>Polychaeta</taxon>
        <taxon>Sedentaria</taxon>
        <taxon>Canalipalpata</taxon>
        <taxon>Sabellida</taxon>
        <taxon>Siboglinidae</taxon>
        <taxon>Ridgeia</taxon>
    </lineage>
</organism>
<dbReference type="CDD" id="cd01040">
    <property type="entry name" value="Mb-like"/>
    <property type="match status" value="1"/>
</dbReference>
<evidence type="ECO:0000313" key="13">
    <source>
        <dbReference type="Proteomes" id="UP001209878"/>
    </source>
</evidence>
<dbReference type="Gene3D" id="1.10.490.10">
    <property type="entry name" value="Globins"/>
    <property type="match status" value="1"/>
</dbReference>
<dbReference type="Pfam" id="PF00042">
    <property type="entry name" value="Globin"/>
    <property type="match status" value="1"/>
</dbReference>
<dbReference type="GO" id="GO:0005576">
    <property type="term" value="C:extracellular region"/>
    <property type="evidence" value="ECO:0007669"/>
    <property type="project" value="UniProtKB-UniRule"/>
</dbReference>
<keyword evidence="8" id="KW-1015">Disulfide bond</keyword>
<evidence type="ECO:0000259" key="11">
    <source>
        <dbReference type="PROSITE" id="PS01033"/>
    </source>
</evidence>
<feature type="chain" id="PRO_5042036838" description="Extracellular globin" evidence="10">
    <location>
        <begin position="20"/>
        <end position="170"/>
    </location>
</feature>
<keyword evidence="5 6" id="KW-0408">Iron</keyword>
<comment type="caution">
    <text evidence="12">The sequence shown here is derived from an EMBL/GenBank/DDBJ whole genome shotgun (WGS) entry which is preliminary data.</text>
</comment>
<dbReference type="EMBL" id="JAODUO010000182">
    <property type="protein sequence ID" value="KAK2186958.1"/>
    <property type="molecule type" value="Genomic_DNA"/>
</dbReference>
<dbReference type="Proteomes" id="UP001209878">
    <property type="component" value="Unassembled WGS sequence"/>
</dbReference>
<evidence type="ECO:0000256" key="6">
    <source>
        <dbReference type="PIRNR" id="PIRNR036517"/>
    </source>
</evidence>
<evidence type="ECO:0000256" key="5">
    <source>
        <dbReference type="ARBA" id="ARBA00023004"/>
    </source>
</evidence>
<gene>
    <name evidence="12" type="ORF">NP493_183g01017</name>
</gene>
<keyword evidence="13" id="KW-1185">Reference proteome</keyword>
<dbReference type="GO" id="GO:0005506">
    <property type="term" value="F:iron ion binding"/>
    <property type="evidence" value="ECO:0007669"/>
    <property type="project" value="UniProtKB-UniRule"/>
</dbReference>
<evidence type="ECO:0000256" key="7">
    <source>
        <dbReference type="PIRSR" id="PIRSR036517-1"/>
    </source>
</evidence>
<feature type="disulfide bond" evidence="8">
    <location>
        <begin position="23"/>
        <end position="157"/>
    </location>
</feature>
<reference evidence="12" key="1">
    <citation type="journal article" date="2023" name="Mol. Biol. Evol.">
        <title>Third-Generation Sequencing Reveals the Adaptive Role of the Epigenome in Three Deep-Sea Polychaetes.</title>
        <authorList>
            <person name="Perez M."/>
            <person name="Aroh O."/>
            <person name="Sun Y."/>
            <person name="Lan Y."/>
            <person name="Juniper S.K."/>
            <person name="Young C.R."/>
            <person name="Angers B."/>
            <person name="Qian P.Y."/>
        </authorList>
    </citation>
    <scope>NUCLEOTIDE SEQUENCE</scope>
    <source>
        <strain evidence="12">R07B-5</strain>
    </source>
</reference>
<dbReference type="InterPro" id="IPR012292">
    <property type="entry name" value="Globin/Proto"/>
</dbReference>
<comment type="similarity">
    <text evidence="6 9">Belongs to the globin family.</text>
</comment>
<dbReference type="AlphaFoldDB" id="A0AAD9P2I6"/>
<dbReference type="InterPro" id="IPR009050">
    <property type="entry name" value="Globin-like_sf"/>
</dbReference>
<dbReference type="InterPro" id="IPR044399">
    <property type="entry name" value="Mb-like_M"/>
</dbReference>
<evidence type="ECO:0000256" key="9">
    <source>
        <dbReference type="RuleBase" id="RU000356"/>
    </source>
</evidence>
<protein>
    <recommendedName>
        <fullName evidence="6">Extracellular globin</fullName>
    </recommendedName>
</protein>
<keyword evidence="4 6" id="KW-0479">Metal-binding</keyword>
<evidence type="ECO:0000256" key="1">
    <source>
        <dbReference type="ARBA" id="ARBA00022448"/>
    </source>
</evidence>
<keyword evidence="10" id="KW-0732">Signal</keyword>
<dbReference type="GO" id="GO:0019825">
    <property type="term" value="F:oxygen binding"/>
    <property type="evidence" value="ECO:0007669"/>
    <property type="project" value="UniProtKB-UniRule"/>
</dbReference>
<dbReference type="InterPro" id="IPR014610">
    <property type="entry name" value="Haemoglobin_extracell"/>
</dbReference>
<evidence type="ECO:0000256" key="2">
    <source>
        <dbReference type="ARBA" id="ARBA00022617"/>
    </source>
</evidence>
<dbReference type="InterPro" id="IPR000971">
    <property type="entry name" value="Globin"/>
</dbReference>
<keyword evidence="2 6" id="KW-0349">Heme</keyword>
<feature type="binding site" description="proximal binding residue" evidence="7">
    <location>
        <position position="120"/>
    </location>
    <ligand>
        <name>heme b</name>
        <dbReference type="ChEBI" id="CHEBI:60344"/>
    </ligand>
    <ligandPart>
        <name>Fe</name>
        <dbReference type="ChEBI" id="CHEBI:18248"/>
    </ligandPart>
</feature>
<dbReference type="GO" id="GO:0005344">
    <property type="term" value="F:oxygen carrier activity"/>
    <property type="evidence" value="ECO:0007669"/>
    <property type="project" value="UniProtKB-UniRule"/>
</dbReference>
<proteinExistence type="inferred from homology"/>
<sequence>MRRLAPLLLVLCGAATALGRMWCSRTDANDVIFAWSQAFGAGSNQDTGSVIRGGTGFFIRLMQEAPATRALFSRVNVDDVHSPEFGAHVLRVITGLDLCVNALQDYPVLKEITSHLAEQHARIPGVKAEYFEMLLNGMGRAFPMVVDKFNIDAWTDCMTPVVRAITARLP</sequence>
<evidence type="ECO:0000256" key="4">
    <source>
        <dbReference type="ARBA" id="ARBA00022723"/>
    </source>
</evidence>
<evidence type="ECO:0000256" key="3">
    <source>
        <dbReference type="ARBA" id="ARBA00022621"/>
    </source>
</evidence>
<keyword evidence="1 6" id="KW-0813">Transport</keyword>
<feature type="domain" description="Globin" evidence="11">
    <location>
        <begin position="34"/>
        <end position="170"/>
    </location>
</feature>
<evidence type="ECO:0000256" key="10">
    <source>
        <dbReference type="SAM" id="SignalP"/>
    </source>
</evidence>
<name>A0AAD9P2I6_RIDPI</name>
<dbReference type="SUPFAM" id="SSF46458">
    <property type="entry name" value="Globin-like"/>
    <property type="match status" value="1"/>
</dbReference>
<evidence type="ECO:0000256" key="8">
    <source>
        <dbReference type="PIRSR" id="PIRSR036517-2"/>
    </source>
</evidence>
<feature type="signal peptide" evidence="10">
    <location>
        <begin position="1"/>
        <end position="19"/>
    </location>
</feature>
<dbReference type="GO" id="GO:0020037">
    <property type="term" value="F:heme binding"/>
    <property type="evidence" value="ECO:0007669"/>
    <property type="project" value="UniProtKB-UniRule"/>
</dbReference>
<keyword evidence="3 6" id="KW-0561">Oxygen transport</keyword>
<dbReference type="PROSITE" id="PS01033">
    <property type="entry name" value="GLOBIN"/>
    <property type="match status" value="1"/>
</dbReference>